<sequence length="113" mass="12726">MTVTDPRASAHPFLRELYRDPYFPDEVVDRGRAILLRLCARIEADEPAGLAELYALTHAATEEFNALEEAFEAAGSEIETVAREAIAEDFWHISRIYGFTEADAEELVAPRAW</sequence>
<dbReference type="Pfam" id="PF18977">
    <property type="entry name" value="DUF5713"/>
    <property type="match status" value="1"/>
</dbReference>
<organism evidence="1 2">
    <name type="scientific">Streptomyces tagetis</name>
    <dbReference type="NCBI Taxonomy" id="2820809"/>
    <lineage>
        <taxon>Bacteria</taxon>
        <taxon>Bacillati</taxon>
        <taxon>Actinomycetota</taxon>
        <taxon>Actinomycetes</taxon>
        <taxon>Kitasatosporales</taxon>
        <taxon>Streptomycetaceae</taxon>
        <taxon>Streptomyces</taxon>
    </lineage>
</organism>
<dbReference type="Proteomes" id="UP000677875">
    <property type="component" value="Unassembled WGS sequence"/>
</dbReference>
<name>A0A940XF03_9ACTN</name>
<dbReference type="AlphaFoldDB" id="A0A940XF03"/>
<protein>
    <submittedName>
        <fullName evidence="1">Uncharacterized protein</fullName>
    </submittedName>
</protein>
<dbReference type="EMBL" id="JAGPNL010000001">
    <property type="protein sequence ID" value="MBQ0825947.1"/>
    <property type="molecule type" value="Genomic_DNA"/>
</dbReference>
<dbReference type="RefSeq" id="WP_210868610.1">
    <property type="nucleotide sequence ID" value="NZ_JAGPNL010000001.1"/>
</dbReference>
<keyword evidence="2" id="KW-1185">Reference proteome</keyword>
<accession>A0A940XF03</accession>
<proteinExistence type="predicted"/>
<reference evidence="1" key="1">
    <citation type="submission" date="2021-04" db="EMBL/GenBank/DDBJ databases">
        <title>Genome seq and assembly of Streptomyces sp. RG38.</title>
        <authorList>
            <person name="Chhetri G."/>
        </authorList>
    </citation>
    <scope>NUCLEOTIDE SEQUENCE</scope>
    <source>
        <strain evidence="1">RG38</strain>
    </source>
</reference>
<evidence type="ECO:0000313" key="2">
    <source>
        <dbReference type="Proteomes" id="UP000677875"/>
    </source>
</evidence>
<comment type="caution">
    <text evidence="1">The sequence shown here is derived from an EMBL/GenBank/DDBJ whole genome shotgun (WGS) entry which is preliminary data.</text>
</comment>
<evidence type="ECO:0000313" key="1">
    <source>
        <dbReference type="EMBL" id="MBQ0825947.1"/>
    </source>
</evidence>
<dbReference type="InterPro" id="IPR043767">
    <property type="entry name" value="DUF5713"/>
</dbReference>
<gene>
    <name evidence="1" type="ORF">J5Y05_05410</name>
</gene>